<reference evidence="2 3" key="1">
    <citation type="submission" date="2019-08" db="EMBL/GenBank/DDBJ databases">
        <authorList>
            <person name="Peeters C."/>
        </authorList>
    </citation>
    <scope>NUCLEOTIDE SEQUENCE [LARGE SCALE GENOMIC DNA]</scope>
    <source>
        <strain evidence="2 3">LMG 30175</strain>
    </source>
</reference>
<evidence type="ECO:0000313" key="2">
    <source>
        <dbReference type="EMBL" id="VVE14946.1"/>
    </source>
</evidence>
<keyword evidence="3" id="KW-1185">Reference proteome</keyword>
<dbReference type="EMBL" id="CABPRZ010000010">
    <property type="protein sequence ID" value="VVE14946.1"/>
    <property type="molecule type" value="Genomic_DNA"/>
</dbReference>
<evidence type="ECO:0000259" key="1">
    <source>
        <dbReference type="Pfam" id="PF07866"/>
    </source>
</evidence>
<protein>
    <recommendedName>
        <fullName evidence="1">DUF1653 domain-containing protein</fullName>
    </recommendedName>
</protein>
<organism evidence="2 3">
    <name type="scientific">Pandoraea terrae</name>
    <dbReference type="NCBI Taxonomy" id="1537710"/>
    <lineage>
        <taxon>Bacteria</taxon>
        <taxon>Pseudomonadati</taxon>
        <taxon>Pseudomonadota</taxon>
        <taxon>Betaproteobacteria</taxon>
        <taxon>Burkholderiales</taxon>
        <taxon>Burkholderiaceae</taxon>
        <taxon>Pandoraea</taxon>
    </lineage>
</organism>
<dbReference type="Gene3D" id="2.30.30.320">
    <property type="entry name" value="DUF1653-like domain"/>
    <property type="match status" value="1"/>
</dbReference>
<accession>A0A5E4VTX9</accession>
<sequence length="131" mass="14560">MSNVESRYDSTDSKFAMDPARVQAPGNPHLVVQRTPIIERGIDVTQTPSAAEAIEAFRAGVYRHYKGNFYLALGLARADETQETVVVYTRLYPRDGLPMSTRLLSIWNDTVETGAGQVPRFEYVGHTTPEG</sequence>
<feature type="domain" description="DUF1653" evidence="1">
    <location>
        <begin position="60"/>
        <end position="123"/>
    </location>
</feature>
<gene>
    <name evidence="2" type="ORF">PTE30175_02749</name>
</gene>
<dbReference type="Proteomes" id="UP000414233">
    <property type="component" value="Unassembled WGS sequence"/>
</dbReference>
<dbReference type="Pfam" id="PF07866">
    <property type="entry name" value="DUF1653"/>
    <property type="match status" value="1"/>
</dbReference>
<dbReference type="InterPro" id="IPR037135">
    <property type="entry name" value="DUF1653-like_dom_sf"/>
</dbReference>
<name>A0A5E4VTX9_9BURK</name>
<evidence type="ECO:0000313" key="3">
    <source>
        <dbReference type="Proteomes" id="UP000414233"/>
    </source>
</evidence>
<dbReference type="AlphaFoldDB" id="A0A5E4VTX9"/>
<dbReference type="InterPro" id="IPR023387">
    <property type="entry name" value="DUF1653-like_dom"/>
</dbReference>
<proteinExistence type="predicted"/>